<dbReference type="FunFam" id="3.40.50.300:FF:000221">
    <property type="entry name" value="Multidrug ABC transporter ATP-binding protein"/>
    <property type="match status" value="1"/>
</dbReference>
<feature type="domain" description="ABC transmembrane type-1" evidence="12">
    <location>
        <begin position="63"/>
        <end position="337"/>
    </location>
</feature>
<dbReference type="Pfam" id="PF00664">
    <property type="entry name" value="ABC_membrane"/>
    <property type="match status" value="1"/>
</dbReference>
<dbReference type="Pfam" id="PF00005">
    <property type="entry name" value="ABC_tran"/>
    <property type="match status" value="1"/>
</dbReference>
<evidence type="ECO:0000256" key="1">
    <source>
        <dbReference type="ARBA" id="ARBA00004651"/>
    </source>
</evidence>
<evidence type="ECO:0000259" key="12">
    <source>
        <dbReference type="PROSITE" id="PS50929"/>
    </source>
</evidence>
<dbReference type="Gene3D" id="1.20.1560.10">
    <property type="entry name" value="ABC transporter type 1, transmembrane domain"/>
    <property type="match status" value="1"/>
</dbReference>
<accession>A0A9E5MKT0</accession>
<sequence length="619" mass="69325">MSDVSGSSASPRPGSQHKSSQQKRAQPPETERLAIDWHLIRRFLKYLKPYRQQVLLGAAAVPLTILCSVAFPWLIMHIIDTQIVPGKISGLYWWSGLLLLVLIGNYLADALFNFFLQKSALYALRDMRADMFARVLAFPRRYFDKTPIGVTLTRLTSDLEAVNESFAQGLLSMVRDVLTTLALLIFLFVINWKLALMVLLMGPPTYFMTEMLRRRLRDAYASGRVVLSQGTGYLQECLNGIKTVQLYSAEEQVQNKYEDYTQGFFRAQSRSNFYDSALFAIIEGITTIAMALIIWFGARELLAATITYGVLIGFTQTLDRIFVPIRDFTSQVASIQRALAAFGHIEEIFEQPLQESEVDTSVRDGELTESSTVEDTFQSLVFDNVSFRYSDDGPQVLDGVSFQLLKGQKIALVGSTGSGKSTILRLLNRTYENYQGSILLNGRELREIPLGQISRLCSLMQQEVFLFNQSIAFNISLEREGISRSDVEAAARYVYADGFIERLPGQYEFQLQGNGSNLSAGQCQLVAFARAIASGSELVLLDEATASVDSVTEQLIQKAIDHVFMDKTVIAIAHRLSTIKHSDQILVLDKGRIIERGSHRELVQIQGFYANLLKELPGS</sequence>
<evidence type="ECO:0000256" key="4">
    <source>
        <dbReference type="ARBA" id="ARBA00022692"/>
    </source>
</evidence>
<dbReference type="GO" id="GO:0005524">
    <property type="term" value="F:ATP binding"/>
    <property type="evidence" value="ECO:0007669"/>
    <property type="project" value="UniProtKB-KW"/>
</dbReference>
<comment type="caution">
    <text evidence="13">The sequence shown here is derived from an EMBL/GenBank/DDBJ whole genome shotgun (WGS) entry which is preliminary data.</text>
</comment>
<dbReference type="InterPro" id="IPR039421">
    <property type="entry name" value="Type_1_exporter"/>
</dbReference>
<feature type="domain" description="ABC transporter" evidence="11">
    <location>
        <begin position="380"/>
        <end position="615"/>
    </location>
</feature>
<dbReference type="InterPro" id="IPR011527">
    <property type="entry name" value="ABC1_TM_dom"/>
</dbReference>
<dbReference type="Gene3D" id="3.40.50.300">
    <property type="entry name" value="P-loop containing nucleotide triphosphate hydrolases"/>
    <property type="match status" value="1"/>
</dbReference>
<dbReference type="EMBL" id="JAAONZ010000005">
    <property type="protein sequence ID" value="NHO65782.1"/>
    <property type="molecule type" value="Genomic_DNA"/>
</dbReference>
<keyword evidence="4 10" id="KW-0812">Transmembrane</keyword>
<keyword evidence="2" id="KW-0813">Transport</keyword>
<comment type="subcellular location">
    <subcellularLocation>
        <location evidence="1">Cell membrane</location>
        <topology evidence="1">Multi-pass membrane protein</topology>
    </subcellularLocation>
</comment>
<organism evidence="13 14">
    <name type="scientific">Pseudomaricurvus hydrocarbonicus</name>
    <dbReference type="NCBI Taxonomy" id="1470433"/>
    <lineage>
        <taxon>Bacteria</taxon>
        <taxon>Pseudomonadati</taxon>
        <taxon>Pseudomonadota</taxon>
        <taxon>Gammaproteobacteria</taxon>
        <taxon>Cellvibrionales</taxon>
        <taxon>Cellvibrionaceae</taxon>
        <taxon>Pseudomaricurvus</taxon>
    </lineage>
</organism>
<evidence type="ECO:0000313" key="13">
    <source>
        <dbReference type="EMBL" id="NHO65782.1"/>
    </source>
</evidence>
<feature type="transmembrane region" description="Helical" evidence="10">
    <location>
        <begin position="181"/>
        <end position="202"/>
    </location>
</feature>
<dbReference type="RefSeq" id="WP_167185327.1">
    <property type="nucleotide sequence ID" value="NZ_JAAONZ010000005.1"/>
</dbReference>
<dbReference type="AlphaFoldDB" id="A0A9E5MKT0"/>
<dbReference type="InterPro" id="IPR017871">
    <property type="entry name" value="ABC_transporter-like_CS"/>
</dbReference>
<keyword evidence="6 13" id="KW-0067">ATP-binding</keyword>
<gene>
    <name evidence="13" type="ORF">G8770_09535</name>
</gene>
<evidence type="ECO:0000256" key="9">
    <source>
        <dbReference type="SAM" id="MobiDB-lite"/>
    </source>
</evidence>
<evidence type="ECO:0000256" key="2">
    <source>
        <dbReference type="ARBA" id="ARBA00022448"/>
    </source>
</evidence>
<evidence type="ECO:0000259" key="11">
    <source>
        <dbReference type="PROSITE" id="PS50893"/>
    </source>
</evidence>
<evidence type="ECO:0000256" key="5">
    <source>
        <dbReference type="ARBA" id="ARBA00022741"/>
    </source>
</evidence>
<dbReference type="PROSITE" id="PS50929">
    <property type="entry name" value="ABC_TM1F"/>
    <property type="match status" value="1"/>
</dbReference>
<dbReference type="GO" id="GO:0015421">
    <property type="term" value="F:ABC-type oligopeptide transporter activity"/>
    <property type="evidence" value="ECO:0007669"/>
    <property type="project" value="TreeGrafter"/>
</dbReference>
<reference evidence="13" key="1">
    <citation type="submission" date="2020-03" db="EMBL/GenBank/DDBJ databases">
        <authorList>
            <person name="Guo F."/>
        </authorList>
    </citation>
    <scope>NUCLEOTIDE SEQUENCE</scope>
    <source>
        <strain evidence="13">JCM 30134</strain>
    </source>
</reference>
<keyword evidence="3" id="KW-1003">Cell membrane</keyword>
<dbReference type="InterPro" id="IPR003439">
    <property type="entry name" value="ABC_transporter-like_ATP-bd"/>
</dbReference>
<evidence type="ECO:0000256" key="6">
    <source>
        <dbReference type="ARBA" id="ARBA00022840"/>
    </source>
</evidence>
<dbReference type="GO" id="GO:0005886">
    <property type="term" value="C:plasma membrane"/>
    <property type="evidence" value="ECO:0007669"/>
    <property type="project" value="UniProtKB-SubCell"/>
</dbReference>
<dbReference type="GO" id="GO:0016887">
    <property type="term" value="F:ATP hydrolysis activity"/>
    <property type="evidence" value="ECO:0007669"/>
    <property type="project" value="InterPro"/>
</dbReference>
<evidence type="ECO:0000256" key="7">
    <source>
        <dbReference type="ARBA" id="ARBA00022989"/>
    </source>
</evidence>
<dbReference type="InterPro" id="IPR027417">
    <property type="entry name" value="P-loop_NTPase"/>
</dbReference>
<evidence type="ECO:0000256" key="3">
    <source>
        <dbReference type="ARBA" id="ARBA00022475"/>
    </source>
</evidence>
<feature type="transmembrane region" description="Helical" evidence="10">
    <location>
        <begin position="91"/>
        <end position="116"/>
    </location>
</feature>
<evidence type="ECO:0000313" key="14">
    <source>
        <dbReference type="Proteomes" id="UP000787472"/>
    </source>
</evidence>
<dbReference type="SMART" id="SM00382">
    <property type="entry name" value="AAA"/>
    <property type="match status" value="1"/>
</dbReference>
<dbReference type="InterPro" id="IPR003593">
    <property type="entry name" value="AAA+_ATPase"/>
</dbReference>
<dbReference type="SUPFAM" id="SSF90123">
    <property type="entry name" value="ABC transporter transmembrane region"/>
    <property type="match status" value="1"/>
</dbReference>
<keyword evidence="8 10" id="KW-0472">Membrane</keyword>
<dbReference type="PANTHER" id="PTHR43394:SF1">
    <property type="entry name" value="ATP-BINDING CASSETTE SUB-FAMILY B MEMBER 10, MITOCHONDRIAL"/>
    <property type="match status" value="1"/>
</dbReference>
<dbReference type="InterPro" id="IPR036640">
    <property type="entry name" value="ABC1_TM_sf"/>
</dbReference>
<evidence type="ECO:0000256" key="8">
    <source>
        <dbReference type="ARBA" id="ARBA00023136"/>
    </source>
</evidence>
<protein>
    <submittedName>
        <fullName evidence="13">ABC transporter ATP-binding protein</fullName>
    </submittedName>
</protein>
<feature type="transmembrane region" description="Helical" evidence="10">
    <location>
        <begin position="54"/>
        <end position="79"/>
    </location>
</feature>
<keyword evidence="7 10" id="KW-1133">Transmembrane helix</keyword>
<feature type="region of interest" description="Disordered" evidence="9">
    <location>
        <begin position="1"/>
        <end position="29"/>
    </location>
</feature>
<dbReference type="PANTHER" id="PTHR43394">
    <property type="entry name" value="ATP-DEPENDENT PERMEASE MDL1, MITOCHONDRIAL"/>
    <property type="match status" value="1"/>
</dbReference>
<dbReference type="PROSITE" id="PS50893">
    <property type="entry name" value="ABC_TRANSPORTER_2"/>
    <property type="match status" value="1"/>
</dbReference>
<dbReference type="SUPFAM" id="SSF52540">
    <property type="entry name" value="P-loop containing nucleoside triphosphate hydrolases"/>
    <property type="match status" value="1"/>
</dbReference>
<feature type="transmembrane region" description="Helical" evidence="10">
    <location>
        <begin position="277"/>
        <end position="298"/>
    </location>
</feature>
<proteinExistence type="predicted"/>
<keyword evidence="14" id="KW-1185">Reference proteome</keyword>
<dbReference type="CDD" id="cd18544">
    <property type="entry name" value="ABC_6TM_TmrA_like"/>
    <property type="match status" value="1"/>
</dbReference>
<dbReference type="Proteomes" id="UP000787472">
    <property type="component" value="Unassembled WGS sequence"/>
</dbReference>
<name>A0A9E5MKT0_9GAMM</name>
<evidence type="ECO:0000256" key="10">
    <source>
        <dbReference type="SAM" id="Phobius"/>
    </source>
</evidence>
<feature type="compositionally biased region" description="Polar residues" evidence="9">
    <location>
        <begin position="1"/>
        <end position="10"/>
    </location>
</feature>
<dbReference type="PROSITE" id="PS00211">
    <property type="entry name" value="ABC_TRANSPORTER_1"/>
    <property type="match status" value="1"/>
</dbReference>
<keyword evidence="5" id="KW-0547">Nucleotide-binding</keyword>